<dbReference type="Proteomes" id="UP001054837">
    <property type="component" value="Unassembled WGS sequence"/>
</dbReference>
<evidence type="ECO:0000313" key="3">
    <source>
        <dbReference type="Proteomes" id="UP001054837"/>
    </source>
</evidence>
<proteinExistence type="predicted"/>
<feature type="region of interest" description="Disordered" evidence="1">
    <location>
        <begin position="1"/>
        <end position="32"/>
    </location>
</feature>
<keyword evidence="3" id="KW-1185">Reference proteome</keyword>
<reference evidence="2 3" key="1">
    <citation type="submission" date="2021-06" db="EMBL/GenBank/DDBJ databases">
        <title>Caerostris darwini draft genome.</title>
        <authorList>
            <person name="Kono N."/>
            <person name="Arakawa K."/>
        </authorList>
    </citation>
    <scope>NUCLEOTIDE SEQUENCE [LARGE SCALE GENOMIC DNA]</scope>
</reference>
<dbReference type="EMBL" id="BPLQ01007128">
    <property type="protein sequence ID" value="GIY28054.1"/>
    <property type="molecule type" value="Genomic_DNA"/>
</dbReference>
<organism evidence="2 3">
    <name type="scientific">Caerostris darwini</name>
    <dbReference type="NCBI Taxonomy" id="1538125"/>
    <lineage>
        <taxon>Eukaryota</taxon>
        <taxon>Metazoa</taxon>
        <taxon>Ecdysozoa</taxon>
        <taxon>Arthropoda</taxon>
        <taxon>Chelicerata</taxon>
        <taxon>Arachnida</taxon>
        <taxon>Araneae</taxon>
        <taxon>Araneomorphae</taxon>
        <taxon>Entelegynae</taxon>
        <taxon>Araneoidea</taxon>
        <taxon>Araneidae</taxon>
        <taxon>Caerostris</taxon>
    </lineage>
</organism>
<protein>
    <submittedName>
        <fullName evidence="2">Uncharacterized protein</fullName>
    </submittedName>
</protein>
<dbReference type="AlphaFoldDB" id="A0AAV4S242"/>
<evidence type="ECO:0000256" key="1">
    <source>
        <dbReference type="SAM" id="MobiDB-lite"/>
    </source>
</evidence>
<accession>A0AAV4S242</accession>
<evidence type="ECO:0000313" key="2">
    <source>
        <dbReference type="EMBL" id="GIY28054.1"/>
    </source>
</evidence>
<comment type="caution">
    <text evidence="2">The sequence shown here is derived from an EMBL/GenBank/DDBJ whole genome shotgun (WGS) entry which is preliminary data.</text>
</comment>
<name>A0AAV4S242_9ARAC</name>
<sequence>MISALEGFNREEDSPAFRNGKSVPRPGDPLTSEASCSASSFLRSLADAGQLAGCTCTFLQFWGPSP</sequence>
<gene>
    <name evidence="2" type="ORF">CDAR_236851</name>
</gene>